<dbReference type="Pfam" id="PF20466">
    <property type="entry name" value="MmeI_TRD"/>
    <property type="match status" value="1"/>
</dbReference>
<gene>
    <name evidence="10" type="ORF">BBK15_09890</name>
</gene>
<evidence type="ECO:0000259" key="8">
    <source>
        <dbReference type="Pfam" id="PF20467"/>
    </source>
</evidence>
<sequence length="943" mass="106483">MTTKKQIREFIDRWDGQGHEKQETQKFWLDLMQNVLGMTNAIHNTEFEHKTASGGFIDVLCPDARFLVEQKSAGVDLDKKEPRQEGQVTPVEQALRYADNLPFSLKPSVICTCNFQRFRFYDLEKDPRATSSPVADFTLRELGDHIDTLTSVFDTGNSRIVAERQLSEKAGILVANLHNAIAAQYADPDALGSHHSLAVLTVRFVFCLYAEDAGLFPQSAFSRYIESFDAARLRRGVIDLFATLNTKPEERDRYLEPELARFPYVNGGLFAEDIEIPRFTDPIRDSLLAAGDGFDWHRISPVIFGSLMEETLSHDQRRKGGMHYTTVRNIHKVIDPLFLDGLKTELEQIEESRDLMNDRAWRRKLGQYQDKLASLQFLDPACGSGNFLTETFLRLRELENQAIADRLHGQGYIDLGGENSLVKVSIDQFHGIEINDFAVSVAKTALWIAEQQALDDTEDIAGQTLPHLPLHDSGNIIQANALRCDWNKLLPADQCNYVMGNPPFIGHQQRTEQIKRDMELVCGKAGGSLDYVAGWYYRAIDYLKDNPTAEFAFVSTNSITQGQQVAPLFGHIGERGWHIRFAHRTFMWDAQTTDNANVHVVIVGFSRNKEKPVLYSYADIKAEPAESRPEHVNGYLLAAPDVFVTARSQKKGTLSPMLNLANFGSMPLDNGNLLIETPEGHAEAMADPIVAKYVHPFRMGKELINNKERWCLWLADAEPGDMRKSKFISRRVAACREYRENATKTGDAYKNRSTPWLFRDNHQPAHNYLAIPAFFSGRREYATCDWYGPEIIAGNKIYTCDDPDGFNFAVMESAMFMTWQKAIGGRLKSDPGFSNTVVWNNLPLPQLSDELRQKVIDAGRGVIDARAGHEGQSLADLYDPDFMPADLRKAHQRLDKVVDAAFGARKPCANNEERLQVLFDRYVEMTEKIHAPRFSAGVQGQDA</sequence>
<dbReference type="GO" id="GO:0032259">
    <property type="term" value="P:methylation"/>
    <property type="evidence" value="ECO:0007669"/>
    <property type="project" value="UniProtKB-KW"/>
</dbReference>
<comment type="caution">
    <text evidence="10">The sequence shown here is derived from an EMBL/GenBank/DDBJ whole genome shotgun (WGS) entry which is preliminary data.</text>
</comment>
<dbReference type="PANTHER" id="PTHR33841:SF1">
    <property type="entry name" value="DNA METHYLTRANSFERASE A"/>
    <property type="match status" value="1"/>
</dbReference>
<evidence type="ECO:0000259" key="6">
    <source>
        <dbReference type="Pfam" id="PF20465"/>
    </source>
</evidence>
<evidence type="ECO:0000256" key="3">
    <source>
        <dbReference type="ARBA" id="ARBA00022679"/>
    </source>
</evidence>
<dbReference type="InterPro" id="IPR050953">
    <property type="entry name" value="N4_N6_ade-DNA_methylase"/>
</dbReference>
<evidence type="ECO:0000256" key="2">
    <source>
        <dbReference type="ARBA" id="ARBA00022603"/>
    </source>
</evidence>
<feature type="domain" description="MmeI-like C-terminal" evidence="8">
    <location>
        <begin position="849"/>
        <end position="929"/>
    </location>
</feature>
<dbReference type="Pfam" id="PF20473">
    <property type="entry name" value="MmeI_Mtase"/>
    <property type="match status" value="1"/>
</dbReference>
<dbReference type="InterPro" id="IPR046820">
    <property type="entry name" value="MmeI_TRD"/>
</dbReference>
<dbReference type="InterPro" id="IPR046816">
    <property type="entry name" value="MmeI_Mtase"/>
</dbReference>
<dbReference type="InterPro" id="IPR029063">
    <property type="entry name" value="SAM-dependent_MTases_sf"/>
</dbReference>
<feature type="domain" description="MmeI-like DNA-methyltransferase" evidence="9">
    <location>
        <begin position="362"/>
        <end position="615"/>
    </location>
</feature>
<dbReference type="EC" id="2.1.1.72" evidence="1"/>
<evidence type="ECO:0000313" key="10">
    <source>
        <dbReference type="EMBL" id="OFA33647.1"/>
    </source>
</evidence>
<feature type="domain" description="MmeI-like helicase spacer" evidence="6">
    <location>
        <begin position="195"/>
        <end position="270"/>
    </location>
</feature>
<dbReference type="Pfam" id="PF20467">
    <property type="entry name" value="MmeI_C"/>
    <property type="match status" value="1"/>
</dbReference>
<dbReference type="RefSeq" id="WP_070123060.1">
    <property type="nucleotide sequence ID" value="NZ_MAXD01000015.1"/>
</dbReference>
<dbReference type="InterPro" id="IPR046819">
    <property type="entry name" value="MmeI_hel"/>
</dbReference>
<dbReference type="EMBL" id="MAXD01000015">
    <property type="protein sequence ID" value="OFA33647.1"/>
    <property type="molecule type" value="Genomic_DNA"/>
</dbReference>
<comment type="catalytic activity">
    <reaction evidence="4">
        <text>a 2'-deoxyadenosine in DNA + S-adenosyl-L-methionine = an N(6)-methyl-2'-deoxyadenosine in DNA + S-adenosyl-L-homocysteine + H(+)</text>
        <dbReference type="Rhea" id="RHEA:15197"/>
        <dbReference type="Rhea" id="RHEA-COMP:12418"/>
        <dbReference type="Rhea" id="RHEA-COMP:12419"/>
        <dbReference type="ChEBI" id="CHEBI:15378"/>
        <dbReference type="ChEBI" id="CHEBI:57856"/>
        <dbReference type="ChEBI" id="CHEBI:59789"/>
        <dbReference type="ChEBI" id="CHEBI:90615"/>
        <dbReference type="ChEBI" id="CHEBI:90616"/>
        <dbReference type="EC" id="2.1.1.72"/>
    </reaction>
</comment>
<organism evidence="10 11">
    <name type="scientific">Bifidobacterium adolescentis</name>
    <dbReference type="NCBI Taxonomy" id="1680"/>
    <lineage>
        <taxon>Bacteria</taxon>
        <taxon>Bacillati</taxon>
        <taxon>Actinomycetota</taxon>
        <taxon>Actinomycetes</taxon>
        <taxon>Bifidobacteriales</taxon>
        <taxon>Bifidobacteriaceae</taxon>
        <taxon>Bifidobacterium</taxon>
    </lineage>
</organism>
<keyword evidence="3 10" id="KW-0808">Transferase</keyword>
<dbReference type="Proteomes" id="UP000175684">
    <property type="component" value="Unassembled WGS sequence"/>
</dbReference>
<evidence type="ECO:0000313" key="11">
    <source>
        <dbReference type="Proteomes" id="UP000175684"/>
    </source>
</evidence>
<evidence type="ECO:0000259" key="7">
    <source>
        <dbReference type="Pfam" id="PF20466"/>
    </source>
</evidence>
<dbReference type="GO" id="GO:0009007">
    <property type="term" value="F:site-specific DNA-methyltransferase (adenine-specific) activity"/>
    <property type="evidence" value="ECO:0007669"/>
    <property type="project" value="UniProtKB-EC"/>
</dbReference>
<reference evidence="10 11" key="1">
    <citation type="submission" date="2016-07" db="EMBL/GenBank/DDBJ databases">
        <title>Draft Genome Sequence of Bifidobacterium adolescentis strain Km 4.</title>
        <authorList>
            <person name="Danilenko V.N."/>
        </authorList>
    </citation>
    <scope>NUCLEOTIDE SEQUENCE [LARGE SCALE GENOMIC DNA]</scope>
    <source>
        <strain evidence="10 11">Km 4</strain>
    </source>
</reference>
<dbReference type="InterPro" id="IPR046818">
    <property type="entry name" value="MmeI_C"/>
</dbReference>
<name>A0A1E7XXS9_BIFAD</name>
<evidence type="ECO:0000256" key="4">
    <source>
        <dbReference type="ARBA" id="ARBA00047942"/>
    </source>
</evidence>
<dbReference type="Pfam" id="PF20464">
    <property type="entry name" value="MmeI_N"/>
    <property type="match status" value="1"/>
</dbReference>
<dbReference type="InterPro" id="IPR046817">
    <property type="entry name" value="MmeI_N"/>
</dbReference>
<dbReference type="PANTHER" id="PTHR33841">
    <property type="entry name" value="DNA METHYLTRANSFERASE YEEA-RELATED"/>
    <property type="match status" value="1"/>
</dbReference>
<dbReference type="AlphaFoldDB" id="A0A1E7XXS9"/>
<dbReference type="OrthoDB" id="4280289at2"/>
<evidence type="ECO:0000259" key="5">
    <source>
        <dbReference type="Pfam" id="PF20464"/>
    </source>
</evidence>
<dbReference type="Gene3D" id="3.40.50.150">
    <property type="entry name" value="Vaccinia Virus protein VP39"/>
    <property type="match status" value="1"/>
</dbReference>
<accession>A0A1E7XXS9</accession>
<dbReference type="Pfam" id="PF20465">
    <property type="entry name" value="MmeI_hel"/>
    <property type="match status" value="1"/>
</dbReference>
<evidence type="ECO:0000259" key="9">
    <source>
        <dbReference type="Pfam" id="PF20473"/>
    </source>
</evidence>
<evidence type="ECO:0000256" key="1">
    <source>
        <dbReference type="ARBA" id="ARBA00011900"/>
    </source>
</evidence>
<proteinExistence type="predicted"/>
<dbReference type="SUPFAM" id="SSF53335">
    <property type="entry name" value="S-adenosyl-L-methionine-dependent methyltransferases"/>
    <property type="match status" value="1"/>
</dbReference>
<keyword evidence="2 10" id="KW-0489">Methyltransferase</keyword>
<feature type="domain" description="MmeI-like target recognition" evidence="7">
    <location>
        <begin position="639"/>
        <end position="847"/>
    </location>
</feature>
<protein>
    <recommendedName>
        <fullName evidence="1">site-specific DNA-methyltransferase (adenine-specific)</fullName>
        <ecNumber evidence="1">2.1.1.72</ecNumber>
    </recommendedName>
</protein>
<feature type="domain" description="MmeI-like N-terminal" evidence="5">
    <location>
        <begin position="7"/>
        <end position="183"/>
    </location>
</feature>